<evidence type="ECO:0000259" key="5">
    <source>
        <dbReference type="Pfam" id="PF00582"/>
    </source>
</evidence>
<dbReference type="AlphaFoldDB" id="A0A4Z0C6R2"/>
<proteinExistence type="inferred from homology"/>
<reference evidence="6 7" key="1">
    <citation type="submission" date="2019-03" db="EMBL/GenBank/DDBJ databases">
        <title>Ramlibacter henchirensis DSM 14656, whole genome shotgun sequence.</title>
        <authorList>
            <person name="Zhang X."/>
            <person name="Feng G."/>
            <person name="Zhu H."/>
        </authorList>
    </citation>
    <scope>NUCLEOTIDE SEQUENCE [LARGE SCALE GENOMIC DNA]</scope>
    <source>
        <strain evidence="6 7">DSM 14656</strain>
    </source>
</reference>
<comment type="subunit">
    <text evidence="3">Homodimer.</text>
</comment>
<accession>A0A4Z0C6R2</accession>
<evidence type="ECO:0000256" key="1">
    <source>
        <dbReference type="ARBA" id="ARBA00004496"/>
    </source>
</evidence>
<dbReference type="InterPro" id="IPR006015">
    <property type="entry name" value="Universal_stress_UspA"/>
</dbReference>
<dbReference type="Pfam" id="PF00582">
    <property type="entry name" value="Usp"/>
    <property type="match status" value="2"/>
</dbReference>
<dbReference type="GO" id="GO:0005737">
    <property type="term" value="C:cytoplasm"/>
    <property type="evidence" value="ECO:0007669"/>
    <property type="project" value="UniProtKB-SubCell"/>
</dbReference>
<dbReference type="Gene3D" id="3.40.50.12370">
    <property type="match status" value="1"/>
</dbReference>
<evidence type="ECO:0000256" key="4">
    <source>
        <dbReference type="ARBA" id="ARBA00022490"/>
    </source>
</evidence>
<dbReference type="CDD" id="cd00293">
    <property type="entry name" value="USP-like"/>
    <property type="match status" value="2"/>
</dbReference>
<organism evidence="6 7">
    <name type="scientific">Ramlibacter henchirensis</name>
    <dbReference type="NCBI Taxonomy" id="204072"/>
    <lineage>
        <taxon>Bacteria</taxon>
        <taxon>Pseudomonadati</taxon>
        <taxon>Pseudomonadota</taxon>
        <taxon>Betaproteobacteria</taxon>
        <taxon>Burkholderiales</taxon>
        <taxon>Comamonadaceae</taxon>
        <taxon>Ramlibacter</taxon>
    </lineage>
</organism>
<evidence type="ECO:0000256" key="2">
    <source>
        <dbReference type="ARBA" id="ARBA00008791"/>
    </source>
</evidence>
<dbReference type="RefSeq" id="WP_135262246.1">
    <property type="nucleotide sequence ID" value="NZ_SMLM01000001.1"/>
</dbReference>
<comment type="similarity">
    <text evidence="2">Belongs to the universal stress protein A family.</text>
</comment>
<dbReference type="PRINTS" id="PR01438">
    <property type="entry name" value="UNVRSLSTRESS"/>
</dbReference>
<dbReference type="OrthoDB" id="9792500at2"/>
<protein>
    <submittedName>
        <fullName evidence="6">Universal stress protein</fullName>
    </submittedName>
</protein>
<dbReference type="EMBL" id="SMLM01000001">
    <property type="protein sequence ID" value="TFZ06160.1"/>
    <property type="molecule type" value="Genomic_DNA"/>
</dbReference>
<dbReference type="InterPro" id="IPR006016">
    <property type="entry name" value="UspA"/>
</dbReference>
<evidence type="ECO:0000256" key="3">
    <source>
        <dbReference type="ARBA" id="ARBA00011738"/>
    </source>
</evidence>
<keyword evidence="7" id="KW-1185">Reference proteome</keyword>
<dbReference type="Proteomes" id="UP000298180">
    <property type="component" value="Unassembled WGS sequence"/>
</dbReference>
<gene>
    <name evidence="6" type="ORF">EZ313_05815</name>
</gene>
<dbReference type="SUPFAM" id="SSF52402">
    <property type="entry name" value="Adenine nucleotide alpha hydrolases-like"/>
    <property type="match status" value="2"/>
</dbReference>
<feature type="domain" description="UspA" evidence="5">
    <location>
        <begin position="16"/>
        <end position="132"/>
    </location>
</feature>
<feature type="domain" description="UspA" evidence="5">
    <location>
        <begin position="139"/>
        <end position="286"/>
    </location>
</feature>
<dbReference type="PANTHER" id="PTHR46268:SF23">
    <property type="entry name" value="UNIVERSAL STRESS PROTEIN A-RELATED"/>
    <property type="match status" value="1"/>
</dbReference>
<comment type="subcellular location">
    <subcellularLocation>
        <location evidence="1">Cytoplasm</location>
    </subcellularLocation>
</comment>
<keyword evidence="4" id="KW-0963">Cytoplasm</keyword>
<evidence type="ECO:0000313" key="6">
    <source>
        <dbReference type="EMBL" id="TFZ06160.1"/>
    </source>
</evidence>
<comment type="caution">
    <text evidence="6">The sequence shown here is derived from an EMBL/GenBank/DDBJ whole genome shotgun (WGS) entry which is preliminary data.</text>
</comment>
<sequence length="295" mass="31139">MSRPFPRGATGAAHVLALCDLSPASMNAAWRAAIVSRDLQVPMRLLYRCATPITSEVPAAVASFIGEAARRHDVAVTPIGVHGDPVAECVSLAKKGLLVLATPNGNPLGEWLMGSPAERLIRLVRAPVLVVKQPARDSYRRVFAPVDLLACSDHLVAQGAALAGGHGVAVFHALAPADELVLHEIDAPPQALRAHRQERASWASSRMERLVDSACSSEAHGARRESLAPIVAFGNAAHTILAGETAHKAELIVIGKRRRGLLADFLLGSVTRQVLARSEADVLVVPLPTEGAADD</sequence>
<name>A0A4Z0C6R2_9BURK</name>
<dbReference type="PANTHER" id="PTHR46268">
    <property type="entry name" value="STRESS RESPONSE PROTEIN NHAX"/>
    <property type="match status" value="1"/>
</dbReference>
<evidence type="ECO:0000313" key="7">
    <source>
        <dbReference type="Proteomes" id="UP000298180"/>
    </source>
</evidence>